<dbReference type="Gene3D" id="3.40.50.410">
    <property type="entry name" value="von Willebrand factor, type A domain"/>
    <property type="match status" value="1"/>
</dbReference>
<dbReference type="RefSeq" id="WP_189220785.1">
    <property type="nucleotide sequence ID" value="NZ_BMQK01000032.1"/>
</dbReference>
<dbReference type="AlphaFoldDB" id="A0A918BTG9"/>
<dbReference type="PANTHER" id="PTHR36846">
    <property type="entry name" value="PROTEIN VIAA"/>
    <property type="match status" value="1"/>
</dbReference>
<dbReference type="SUPFAM" id="SSF53300">
    <property type="entry name" value="vWA-like"/>
    <property type="match status" value="1"/>
</dbReference>
<sequence>MSVRDRDGSRETAGTLDALATRSGKWLALSAASPGRWHTTAVVADPFDRIAWRDTYARSAGLRELAQELDERHDHTGDLLADVFLAAYTTGPRLRERTEMDPSRLVNHQVVTALVESAEFAALHRETAGDPYAAALAVLAQAGAVRRMLERCREAREPAQRAGTARRDTEGAAAAVGETLRQAADGADEDGTVPARAADAVRRAIEAAEAAEGAARQAAQGAAQALAAAAPGVRADARAAAAQAAETVREEAALMRAWGVGPGELERMPFDQRARLAERLQSGRLARWAELIGRFRQMADGERARKVENATGELVGVTLGDDLSRVIPSELAHLGTPGLRAVFAARYAAGELMLYDSQGEQTTGQGAVIACVDTSHSMYAEGPGGVTREAWAKACALALLDQARHAGRDFVGILFSAADKLRVFRFPAGAAADLAQVIDFAETFLGGGTDFQRPLSAAGELLEEEFDDAARGRGDIVLITDEECDVTQEWMRGWNEAKRRLGFRVFGVAIGVPRADGTGSALDALCDNLRYVEDLTDVHAAADLFRLI</sequence>
<dbReference type="PANTHER" id="PTHR36846:SF1">
    <property type="entry name" value="PROTEIN VIAA"/>
    <property type="match status" value="1"/>
</dbReference>
<dbReference type="EMBL" id="BMQK01000032">
    <property type="protein sequence ID" value="GGQ89453.1"/>
    <property type="molecule type" value="Genomic_DNA"/>
</dbReference>
<accession>A0A918BTG9</accession>
<evidence type="ECO:0000259" key="1">
    <source>
        <dbReference type="SMART" id="SM00327"/>
    </source>
</evidence>
<feature type="domain" description="VWFA" evidence="1">
    <location>
        <begin position="365"/>
        <end position="548"/>
    </location>
</feature>
<reference evidence="2" key="1">
    <citation type="journal article" date="2014" name="Int. J. Syst. Evol. Microbiol.">
        <title>Complete genome sequence of Corynebacterium casei LMG S-19264T (=DSM 44701T), isolated from a smear-ripened cheese.</title>
        <authorList>
            <consortium name="US DOE Joint Genome Institute (JGI-PGF)"/>
            <person name="Walter F."/>
            <person name="Albersmeier A."/>
            <person name="Kalinowski J."/>
            <person name="Ruckert C."/>
        </authorList>
    </citation>
    <scope>NUCLEOTIDE SEQUENCE</scope>
    <source>
        <strain evidence="2">JCM 3131</strain>
    </source>
</reference>
<dbReference type="Pfam" id="PF13519">
    <property type="entry name" value="VWA_2"/>
    <property type="match status" value="1"/>
</dbReference>
<comment type="caution">
    <text evidence="2">The sequence shown here is derived from an EMBL/GenBank/DDBJ whole genome shotgun (WGS) entry which is preliminary data.</text>
</comment>
<name>A0A918BTG9_9ACTN</name>
<dbReference type="SMART" id="SM00327">
    <property type="entry name" value="VWA"/>
    <property type="match status" value="1"/>
</dbReference>
<dbReference type="Proteomes" id="UP000620156">
    <property type="component" value="Unassembled WGS sequence"/>
</dbReference>
<evidence type="ECO:0000313" key="3">
    <source>
        <dbReference type="Proteomes" id="UP000620156"/>
    </source>
</evidence>
<organism evidence="2 3">
    <name type="scientific">Streptomyces ruber</name>
    <dbReference type="NCBI Taxonomy" id="83378"/>
    <lineage>
        <taxon>Bacteria</taxon>
        <taxon>Bacillati</taxon>
        <taxon>Actinomycetota</taxon>
        <taxon>Actinomycetes</taxon>
        <taxon>Kitasatosporales</taxon>
        <taxon>Streptomycetaceae</taxon>
        <taxon>Streptomyces</taxon>
    </lineage>
</organism>
<keyword evidence="3" id="KW-1185">Reference proteome</keyword>
<proteinExistence type="predicted"/>
<evidence type="ECO:0000313" key="2">
    <source>
        <dbReference type="EMBL" id="GGQ89453.1"/>
    </source>
</evidence>
<protein>
    <recommendedName>
        <fullName evidence="1">VWFA domain-containing protein</fullName>
    </recommendedName>
</protein>
<dbReference type="InterPro" id="IPR002035">
    <property type="entry name" value="VWF_A"/>
</dbReference>
<reference evidence="2" key="2">
    <citation type="submission" date="2020-09" db="EMBL/GenBank/DDBJ databases">
        <authorList>
            <person name="Sun Q."/>
            <person name="Ohkuma M."/>
        </authorList>
    </citation>
    <scope>NUCLEOTIDE SEQUENCE</scope>
    <source>
        <strain evidence="2">JCM 3131</strain>
    </source>
</reference>
<gene>
    <name evidence="2" type="ORF">GCM10010145_68650</name>
</gene>
<dbReference type="InterPro" id="IPR036465">
    <property type="entry name" value="vWFA_dom_sf"/>
</dbReference>